<name>A0A378TDH2_9MYCO</name>
<sequence length="283" mass="30792">MPELHTAEARHWFITGASGGLGRAIAEYALQQHDFVTATVRRTSALDDLKQQHGELLTVEELDLSPPVSVDDVVTRTQAARPVDIVVNNAGYALVGAFEEMSVDQIRDQVEVLLVAPMLITRAFLGSMRERGGGRIIQIASLGGQTTVPSYSCYHAGKWGLEGFSESVAKEVADFDIRFTIVEPGGTRTDFLSGMRFTEETQPYRDTAVGAARRAQQSLDPADLTGDPARIAALIYDSTRRPDPPLRLPAGLDSYEAIRTELTERLAAMESQRDAAASVAFPD</sequence>
<dbReference type="Pfam" id="PF00106">
    <property type="entry name" value="adh_short"/>
    <property type="match status" value="1"/>
</dbReference>
<evidence type="ECO:0000256" key="1">
    <source>
        <dbReference type="ARBA" id="ARBA00006484"/>
    </source>
</evidence>
<dbReference type="Proteomes" id="UP000254978">
    <property type="component" value="Unassembled WGS sequence"/>
</dbReference>
<dbReference type="EC" id="1.1.1.100" evidence="4"/>
<proteinExistence type="inferred from homology"/>
<dbReference type="SUPFAM" id="SSF51735">
    <property type="entry name" value="NAD(P)-binding Rossmann-fold domains"/>
    <property type="match status" value="1"/>
</dbReference>
<organism evidence="4 5">
    <name type="scientific">Mycolicibacterium tokaiense</name>
    <dbReference type="NCBI Taxonomy" id="39695"/>
    <lineage>
        <taxon>Bacteria</taxon>
        <taxon>Bacillati</taxon>
        <taxon>Actinomycetota</taxon>
        <taxon>Actinomycetes</taxon>
        <taxon>Mycobacteriales</taxon>
        <taxon>Mycobacteriaceae</taxon>
        <taxon>Mycolicibacterium</taxon>
    </lineage>
</organism>
<dbReference type="InterPro" id="IPR051911">
    <property type="entry name" value="SDR_oxidoreductase"/>
</dbReference>
<dbReference type="RefSeq" id="WP_115277967.1">
    <property type="nucleotide sequence ID" value="NZ_AP022600.1"/>
</dbReference>
<dbReference type="GO" id="GO:0004316">
    <property type="term" value="F:3-oxoacyl-[acyl-carrier-protein] reductase (NADPH) activity"/>
    <property type="evidence" value="ECO:0007669"/>
    <property type="project" value="UniProtKB-EC"/>
</dbReference>
<dbReference type="OrthoDB" id="9792003at2"/>
<dbReference type="InterPro" id="IPR036291">
    <property type="entry name" value="NAD(P)-bd_dom_sf"/>
</dbReference>
<evidence type="ECO:0000256" key="3">
    <source>
        <dbReference type="RuleBase" id="RU000363"/>
    </source>
</evidence>
<evidence type="ECO:0000256" key="2">
    <source>
        <dbReference type="ARBA" id="ARBA00023002"/>
    </source>
</evidence>
<dbReference type="NCBIfam" id="NF005065">
    <property type="entry name" value="PRK06482.1"/>
    <property type="match status" value="1"/>
</dbReference>
<dbReference type="AlphaFoldDB" id="A0A378TDH2"/>
<comment type="similarity">
    <text evidence="1 3">Belongs to the short-chain dehydrogenases/reductases (SDR) family.</text>
</comment>
<reference evidence="4 5" key="1">
    <citation type="submission" date="2018-06" db="EMBL/GenBank/DDBJ databases">
        <authorList>
            <consortium name="Pathogen Informatics"/>
            <person name="Doyle S."/>
        </authorList>
    </citation>
    <scope>NUCLEOTIDE SEQUENCE [LARGE SCALE GENOMIC DNA]</scope>
    <source>
        <strain evidence="4 5">NCTC10821</strain>
    </source>
</reference>
<dbReference type="PRINTS" id="PR00081">
    <property type="entry name" value="GDHRDH"/>
</dbReference>
<keyword evidence="5" id="KW-1185">Reference proteome</keyword>
<keyword evidence="2 4" id="KW-0560">Oxidoreductase</keyword>
<dbReference type="EMBL" id="UGQT01000001">
    <property type="protein sequence ID" value="STZ57905.1"/>
    <property type="molecule type" value="Genomic_DNA"/>
</dbReference>
<dbReference type="PANTHER" id="PTHR43976:SF16">
    <property type="entry name" value="SHORT-CHAIN DEHYDROGENASE_REDUCTASE FAMILY PROTEIN"/>
    <property type="match status" value="1"/>
</dbReference>
<dbReference type="InterPro" id="IPR002347">
    <property type="entry name" value="SDR_fam"/>
</dbReference>
<gene>
    <name evidence="4" type="primary">fabG_11</name>
    <name evidence="4" type="ORF">NCTC10821_01410</name>
</gene>
<dbReference type="Gene3D" id="3.40.50.720">
    <property type="entry name" value="NAD(P)-binding Rossmann-like Domain"/>
    <property type="match status" value="1"/>
</dbReference>
<dbReference type="PANTHER" id="PTHR43976">
    <property type="entry name" value="SHORT CHAIN DEHYDROGENASE"/>
    <property type="match status" value="1"/>
</dbReference>
<dbReference type="PRINTS" id="PR00080">
    <property type="entry name" value="SDRFAMILY"/>
</dbReference>
<evidence type="ECO:0000313" key="5">
    <source>
        <dbReference type="Proteomes" id="UP000254978"/>
    </source>
</evidence>
<accession>A0A378TDH2</accession>
<protein>
    <submittedName>
        <fullName evidence="4">Short-chain dehydrogenase</fullName>
        <ecNumber evidence="4">1.1.1.100</ecNumber>
    </submittedName>
</protein>
<evidence type="ECO:0000313" key="4">
    <source>
        <dbReference type="EMBL" id="STZ57905.1"/>
    </source>
</evidence>